<keyword evidence="2" id="KW-1185">Reference proteome</keyword>
<name>A0ACC2NNE7_9HYME</name>
<dbReference type="Proteomes" id="UP001239111">
    <property type="component" value="Chromosome 3"/>
</dbReference>
<dbReference type="EMBL" id="CM056743">
    <property type="protein sequence ID" value="KAJ8672698.1"/>
    <property type="molecule type" value="Genomic_DNA"/>
</dbReference>
<gene>
    <name evidence="1" type="ORF">QAD02_003958</name>
</gene>
<accession>A0ACC2NNE7</accession>
<evidence type="ECO:0000313" key="2">
    <source>
        <dbReference type="Proteomes" id="UP001239111"/>
    </source>
</evidence>
<protein>
    <submittedName>
        <fullName evidence="1">Uncharacterized protein</fullName>
    </submittedName>
</protein>
<proteinExistence type="predicted"/>
<comment type="caution">
    <text evidence="1">The sequence shown here is derived from an EMBL/GenBank/DDBJ whole genome shotgun (WGS) entry which is preliminary data.</text>
</comment>
<organism evidence="1 2">
    <name type="scientific">Eretmocerus hayati</name>
    <dbReference type="NCBI Taxonomy" id="131215"/>
    <lineage>
        <taxon>Eukaryota</taxon>
        <taxon>Metazoa</taxon>
        <taxon>Ecdysozoa</taxon>
        <taxon>Arthropoda</taxon>
        <taxon>Hexapoda</taxon>
        <taxon>Insecta</taxon>
        <taxon>Pterygota</taxon>
        <taxon>Neoptera</taxon>
        <taxon>Endopterygota</taxon>
        <taxon>Hymenoptera</taxon>
        <taxon>Apocrita</taxon>
        <taxon>Proctotrupomorpha</taxon>
        <taxon>Chalcidoidea</taxon>
        <taxon>Aphelinidae</taxon>
        <taxon>Aphelininae</taxon>
        <taxon>Eretmocerus</taxon>
    </lineage>
</organism>
<reference evidence="1" key="1">
    <citation type="submission" date="2023-04" db="EMBL/GenBank/DDBJ databases">
        <title>A chromosome-level genome assembly of the parasitoid wasp Eretmocerus hayati.</title>
        <authorList>
            <person name="Zhong Y."/>
            <person name="Liu S."/>
            <person name="Liu Y."/>
        </authorList>
    </citation>
    <scope>NUCLEOTIDE SEQUENCE</scope>
    <source>
        <strain evidence="1">ZJU_SS_LIU_2023</strain>
    </source>
</reference>
<sequence>MPEVHEKFMKGEFVIKHGIASFSSVNPDQALEQTINKKGKSRNAGTIGFTNDKKAVAVWDMIYHESQDIHNLSCTYTNLQDENEFRTHHENNDNTSGSLENSVSRIVTSIDERVNPFQPGNQPLRNIVTAELVHPDTAKELLSVFEIGCDMYNHFRSERIIDKNTALSATIHHSKLPCFKYTPTQADPIKQTNKRKTGISSARIFDIARERNYDINSLLSFDLEPGNLLFEDNGLMKKQTSKSDLAHELEKALCEAEYNMSHSPMTIIVDVMLILRMIKWRELVCFQDLMTAFCEIVKRSQYYGRIDRIDFVCDDYFEKSLKSSERVRRSNTESIELFEIKDNTPLPAQESKFHSSTRNKIKLQQFLRHHVRIHGPRIWPGTELIFSTLAGEDSMTSMPSLRDNSSLVSLNDHDVEEADVKMMLHIAHCSSEKNKKIYLLSSDTDVLVLALNFWTTFSAGGLEELWMRAGAASKIRNFPIHTLASKLGPKLCEIVVATHHLTGADYTSKIGTKKSAIAANLSDYLSEFGRNLSPESIS</sequence>
<evidence type="ECO:0000313" key="1">
    <source>
        <dbReference type="EMBL" id="KAJ8672698.1"/>
    </source>
</evidence>